<gene>
    <name evidence="2" type="ORF">Rcae01_04719</name>
</gene>
<sequence>MAQQSREPEHSITRQLKSKSSVRARLRQTFCIGDRLLRFIEVIATVRVERDIESYEATLELSTSSGRKVTCFDQALESRETVIGILKDCGLTNSEIREGGGEAVQNFWSSTKSVVHRIAIRNKSMDVLMSAMAATERHFSALPRPFFGRTKHNFTFHAPVPIYATNVSADDALREAMQNARNTAEVFANESGYRLGRLISVAEHYSQRRPDANAGPRYGYPDDTSVDFCLSEDDAIGAIAYTGLPKNTANAARRFHVRFAAEDAEPSDARETSAQSVLKSKSTPRSP</sequence>
<dbReference type="Proteomes" id="UP001416858">
    <property type="component" value="Unassembled WGS sequence"/>
</dbReference>
<dbReference type="Pfam" id="PF04402">
    <property type="entry name" value="SIMPL"/>
    <property type="match status" value="1"/>
</dbReference>
<accession>A0ABP9VVQ2</accession>
<evidence type="ECO:0000256" key="1">
    <source>
        <dbReference type="SAM" id="MobiDB-lite"/>
    </source>
</evidence>
<comment type="caution">
    <text evidence="2">The sequence shown here is derived from an EMBL/GenBank/DDBJ whole genome shotgun (WGS) entry which is preliminary data.</text>
</comment>
<dbReference type="InterPro" id="IPR007497">
    <property type="entry name" value="SIMPL/DUF541"/>
</dbReference>
<evidence type="ECO:0000313" key="3">
    <source>
        <dbReference type="Proteomes" id="UP001416858"/>
    </source>
</evidence>
<keyword evidence="3" id="KW-1185">Reference proteome</keyword>
<organism evidence="2 3">
    <name type="scientific">Novipirellula caenicola</name>
    <dbReference type="NCBI Taxonomy" id="1536901"/>
    <lineage>
        <taxon>Bacteria</taxon>
        <taxon>Pseudomonadati</taxon>
        <taxon>Planctomycetota</taxon>
        <taxon>Planctomycetia</taxon>
        <taxon>Pirellulales</taxon>
        <taxon>Pirellulaceae</taxon>
        <taxon>Novipirellula</taxon>
    </lineage>
</organism>
<proteinExistence type="predicted"/>
<feature type="compositionally biased region" description="Polar residues" evidence="1">
    <location>
        <begin position="272"/>
        <end position="287"/>
    </location>
</feature>
<reference evidence="2 3" key="1">
    <citation type="submission" date="2024-02" db="EMBL/GenBank/DDBJ databases">
        <title>Rhodopirellula caenicola NBRC 110016.</title>
        <authorList>
            <person name="Ichikawa N."/>
            <person name="Katano-Makiyama Y."/>
            <person name="Hidaka K."/>
        </authorList>
    </citation>
    <scope>NUCLEOTIDE SEQUENCE [LARGE SCALE GENOMIC DNA]</scope>
    <source>
        <strain evidence="2 3">NBRC 110016</strain>
    </source>
</reference>
<evidence type="ECO:0000313" key="2">
    <source>
        <dbReference type="EMBL" id="GAA5509220.1"/>
    </source>
</evidence>
<dbReference type="EMBL" id="BAABRO010000012">
    <property type="protein sequence ID" value="GAA5509220.1"/>
    <property type="molecule type" value="Genomic_DNA"/>
</dbReference>
<name>A0ABP9VVQ2_9BACT</name>
<feature type="region of interest" description="Disordered" evidence="1">
    <location>
        <begin position="260"/>
        <end position="287"/>
    </location>
</feature>
<protein>
    <submittedName>
        <fullName evidence="2">Uncharacterized protein</fullName>
    </submittedName>
</protein>
<dbReference type="Gene3D" id="3.30.110.170">
    <property type="entry name" value="Protein of unknown function (DUF541), domain 1"/>
    <property type="match status" value="1"/>
</dbReference>